<accession>E6M037</accession>
<dbReference type="AlphaFoldDB" id="E6M037"/>
<dbReference type="Proteomes" id="UP000005573">
    <property type="component" value="Unassembled WGS sequence"/>
</dbReference>
<evidence type="ECO:0000313" key="2">
    <source>
        <dbReference type="Proteomes" id="UP000005573"/>
    </source>
</evidence>
<dbReference type="EMBL" id="AEPY01000011">
    <property type="protein sequence ID" value="EFU79317.1"/>
    <property type="molecule type" value="Genomic_DNA"/>
</dbReference>
<gene>
    <name evidence="1" type="ORF">HMPREF0388_1420</name>
</gene>
<name>E6M037_9ACTO</name>
<organism evidence="1 2">
    <name type="scientific">Mobiluncus curtisii ATCC 51333</name>
    <dbReference type="NCBI Taxonomy" id="887326"/>
    <lineage>
        <taxon>Bacteria</taxon>
        <taxon>Bacillati</taxon>
        <taxon>Actinomycetota</taxon>
        <taxon>Actinomycetes</taxon>
        <taxon>Actinomycetales</taxon>
        <taxon>Actinomycetaceae</taxon>
        <taxon>Mobiluncus</taxon>
    </lineage>
</organism>
<comment type="caution">
    <text evidence="1">The sequence shown here is derived from an EMBL/GenBank/DDBJ whole genome shotgun (WGS) entry which is preliminary data.</text>
</comment>
<protein>
    <submittedName>
        <fullName evidence="1">Uncharacterized protein</fullName>
    </submittedName>
</protein>
<sequence>MAKAQGKQVFEGTIRILNHAELVGFQGAPEPNPDYSGSFKYEKYAILVFDGSQTVTGTSGDGTGMQTGSAKLLCVGAYYAGVDSVDTIPEWVPYNGKRVVVAATAGDVGWPSDTSLPVGEPRGGGEIIYAE</sequence>
<dbReference type="RefSeq" id="WP_004009819.1">
    <property type="nucleotide sequence ID" value="NZ_GL622340.1"/>
</dbReference>
<dbReference type="HOGENOM" id="CLU_1925188_0_0_11"/>
<evidence type="ECO:0000313" key="1">
    <source>
        <dbReference type="EMBL" id="EFU79317.1"/>
    </source>
</evidence>
<reference evidence="1 2" key="1">
    <citation type="submission" date="2010-12" db="EMBL/GenBank/DDBJ databases">
        <authorList>
            <person name="Muzny D."/>
            <person name="Qin X."/>
            <person name="Deng J."/>
            <person name="Jiang H."/>
            <person name="Liu Y."/>
            <person name="Qu J."/>
            <person name="Song X.-Z."/>
            <person name="Zhang L."/>
            <person name="Thornton R."/>
            <person name="Coyle M."/>
            <person name="Francisco L."/>
            <person name="Jackson L."/>
            <person name="Javaid M."/>
            <person name="Korchina V."/>
            <person name="Kovar C."/>
            <person name="Mata R."/>
            <person name="Mathew T."/>
            <person name="Ngo R."/>
            <person name="Nguyen L."/>
            <person name="Nguyen N."/>
            <person name="Okwuonu G."/>
            <person name="Ongeri F."/>
            <person name="Pham C."/>
            <person name="Simmons D."/>
            <person name="Wilczek-Boney K."/>
            <person name="Hale W."/>
            <person name="Jakkamsetti A."/>
            <person name="Pham P."/>
            <person name="Ruth R."/>
            <person name="San Lucas F."/>
            <person name="Warren J."/>
            <person name="Zhang J."/>
            <person name="Zhao Z."/>
            <person name="Zhou C."/>
            <person name="Zhu D."/>
            <person name="Lee S."/>
            <person name="Bess C."/>
            <person name="Blankenburg K."/>
            <person name="Forbes L."/>
            <person name="Fu Q."/>
            <person name="Gubbala S."/>
            <person name="Hirani K."/>
            <person name="Jayaseelan J.C."/>
            <person name="Lara F."/>
            <person name="Munidasa M."/>
            <person name="Palculict T."/>
            <person name="Patil S."/>
            <person name="Pu L.-L."/>
            <person name="Saada N."/>
            <person name="Tang L."/>
            <person name="Weissenberger G."/>
            <person name="Zhu Y."/>
            <person name="Hemphill L."/>
            <person name="Shang Y."/>
            <person name="Youmans B."/>
            <person name="Ayvaz T."/>
            <person name="Ross M."/>
            <person name="Santibanez J."/>
            <person name="Aqrawi P."/>
            <person name="Gross S."/>
            <person name="Joshi V."/>
            <person name="Fowler G."/>
            <person name="Nazareth L."/>
            <person name="Reid J."/>
            <person name="Worley K."/>
            <person name="Petrosino J."/>
            <person name="Highlander S."/>
            <person name="Gibbs R."/>
        </authorList>
    </citation>
    <scope>NUCLEOTIDE SEQUENCE [LARGE SCALE GENOMIC DNA]</scope>
    <source>
        <strain evidence="1 2">ATCC 51333</strain>
    </source>
</reference>
<proteinExistence type="predicted"/>